<comment type="subunit">
    <text evidence="9">Homodimer; disulfide-linked. Forms a heterohexamer composed of two FlhC and four FlhD subunits. Each FlhC binds a FlhD dimer, forming a heterotrimer, and a hexamer assembles by dimerization of two heterotrimers.</text>
</comment>
<sequence>MTSEQILAEIREANLTYLMLAQSLIRADKAQALFRLGLSEESADLIDGLSPAQVMKIASGSMLLCRFRADDDMVWSLLTQHNVNGRTVNDATTRLHAGIVMAGRYADSVQP</sequence>
<keyword evidence="10" id="KW-0969">Cilium</keyword>
<dbReference type="InterPro" id="IPR036194">
    <property type="entry name" value="FlhD_sf"/>
</dbReference>
<evidence type="ECO:0000256" key="9">
    <source>
        <dbReference type="HAMAP-Rule" id="MF_00725"/>
    </source>
</evidence>
<keyword evidence="5 9" id="KW-1015">Disulfide bond</keyword>
<dbReference type="SUPFAM" id="SSF63592">
    <property type="entry name" value="Flagellar transcriptional activator FlhD"/>
    <property type="match status" value="1"/>
</dbReference>
<evidence type="ECO:0000256" key="1">
    <source>
        <dbReference type="ARBA" id="ARBA00022490"/>
    </source>
</evidence>
<evidence type="ECO:0000313" key="10">
    <source>
        <dbReference type="EMBL" id="MEJ8825690.1"/>
    </source>
</evidence>
<evidence type="ECO:0000256" key="6">
    <source>
        <dbReference type="ARBA" id="ARBA00023159"/>
    </source>
</evidence>
<comment type="caution">
    <text evidence="10">The sequence shown here is derived from an EMBL/GenBank/DDBJ whole genome shotgun (WGS) entry which is preliminary data.</text>
</comment>
<comment type="domain">
    <text evidence="9">The C-terminal region contains a putative helix-turn-helix (HTH) motif, suggesting that this region may bind DNA.</text>
</comment>
<evidence type="ECO:0000313" key="11">
    <source>
        <dbReference type="Proteomes" id="UP001363010"/>
    </source>
</evidence>
<evidence type="ECO:0000256" key="8">
    <source>
        <dbReference type="ARBA" id="ARBA00025431"/>
    </source>
</evidence>
<comment type="function">
    <text evidence="8 9">Functions in complex with FlhC as a master transcriptional regulator that regulates transcription of several flagellar and non-flagellar operons by binding to their promoter region. Activates expression of class 2 flagellar genes, including fliA, which is a flagellum-specific sigma factor that turns on the class 3 genes. Also regulates genes whose products function in a variety of physiological pathways.</text>
</comment>
<reference evidence="10 11" key="1">
    <citation type="submission" date="2024-03" db="EMBL/GenBank/DDBJ databases">
        <title>Novel species of the genus Variovorax.</title>
        <authorList>
            <person name="Liu Q."/>
            <person name="Xin Y.-H."/>
        </authorList>
    </citation>
    <scope>NUCLEOTIDE SEQUENCE [LARGE SCALE GENOMIC DNA]</scope>
    <source>
        <strain evidence="10 11">KACC 18501</strain>
    </source>
</reference>
<dbReference type="EMBL" id="JBBKZV010000024">
    <property type="protein sequence ID" value="MEJ8825690.1"/>
    <property type="molecule type" value="Genomic_DNA"/>
</dbReference>
<dbReference type="InterPro" id="IPR023559">
    <property type="entry name" value="Flagellar_FlhD"/>
</dbReference>
<evidence type="ECO:0000256" key="2">
    <source>
        <dbReference type="ARBA" id="ARBA00022795"/>
    </source>
</evidence>
<protein>
    <recommendedName>
        <fullName evidence="9">Flagellar transcriptional regulator FlhD</fullName>
    </recommendedName>
</protein>
<name>A0ABU8W6Y3_9BURK</name>
<dbReference type="Gene3D" id="1.10.4000.10">
    <property type="entry name" value="Flagellar transcriptional activator FlhD"/>
    <property type="match status" value="1"/>
</dbReference>
<keyword evidence="4 9" id="KW-0238">DNA-binding</keyword>
<comment type="subcellular location">
    <subcellularLocation>
        <location evidence="9">Cytoplasm</location>
    </subcellularLocation>
</comment>
<accession>A0ABU8W6Y3</accession>
<keyword evidence="10" id="KW-0966">Cell projection</keyword>
<dbReference type="RefSeq" id="WP_340366715.1">
    <property type="nucleotide sequence ID" value="NZ_JBBKZV010000024.1"/>
</dbReference>
<dbReference type="NCBIfam" id="NF002783">
    <property type="entry name" value="PRK02909.1-1"/>
    <property type="match status" value="1"/>
</dbReference>
<evidence type="ECO:0000256" key="4">
    <source>
        <dbReference type="ARBA" id="ARBA00023125"/>
    </source>
</evidence>
<keyword evidence="7 9" id="KW-0804">Transcription</keyword>
<gene>
    <name evidence="9 10" type="primary">flhD</name>
    <name evidence="10" type="ORF">WKW80_27290</name>
</gene>
<evidence type="ECO:0000256" key="7">
    <source>
        <dbReference type="ARBA" id="ARBA00023163"/>
    </source>
</evidence>
<proteinExistence type="inferred from homology"/>
<keyword evidence="3 9" id="KW-0805">Transcription regulation</keyword>
<dbReference type="HAMAP" id="MF_00725">
    <property type="entry name" value="FlhD"/>
    <property type="match status" value="1"/>
</dbReference>
<keyword evidence="10" id="KW-0282">Flagellum</keyword>
<keyword evidence="6 9" id="KW-0010">Activator</keyword>
<keyword evidence="2 9" id="KW-1005">Bacterial flagellum biogenesis</keyword>
<evidence type="ECO:0000256" key="3">
    <source>
        <dbReference type="ARBA" id="ARBA00023015"/>
    </source>
</evidence>
<keyword evidence="1 9" id="KW-0963">Cytoplasm</keyword>
<keyword evidence="11" id="KW-1185">Reference proteome</keyword>
<comment type="similarity">
    <text evidence="9">Belongs to the FlhD family.</text>
</comment>
<feature type="disulfide bond" description="Interchain" evidence="9">
    <location>
        <position position="65"/>
    </location>
</feature>
<organism evidence="10 11">
    <name type="scientific">Variovorax humicola</name>
    <dbReference type="NCBI Taxonomy" id="1769758"/>
    <lineage>
        <taxon>Bacteria</taxon>
        <taxon>Pseudomonadati</taxon>
        <taxon>Pseudomonadota</taxon>
        <taxon>Betaproteobacteria</taxon>
        <taxon>Burkholderiales</taxon>
        <taxon>Comamonadaceae</taxon>
        <taxon>Variovorax</taxon>
    </lineage>
</organism>
<dbReference type="Proteomes" id="UP001363010">
    <property type="component" value="Unassembled WGS sequence"/>
</dbReference>
<dbReference type="Pfam" id="PF05247">
    <property type="entry name" value="FlhD"/>
    <property type="match status" value="1"/>
</dbReference>
<evidence type="ECO:0000256" key="5">
    <source>
        <dbReference type="ARBA" id="ARBA00023157"/>
    </source>
</evidence>